<dbReference type="RefSeq" id="WP_366293921.1">
    <property type="nucleotide sequence ID" value="NZ_CP159992.1"/>
</dbReference>
<protein>
    <submittedName>
        <fullName evidence="1">Uncharacterized protein</fullName>
    </submittedName>
</protein>
<evidence type="ECO:0000313" key="1">
    <source>
        <dbReference type="EMBL" id="XCP95836.1"/>
    </source>
</evidence>
<dbReference type="AlphaFoldDB" id="A0AAU8NDS4"/>
<name>A0AAU8NDS4_9BACL</name>
<gene>
    <name evidence="1" type="ORF">ABXS70_03725</name>
</gene>
<sequence length="172" mass="19693">MFDPTIYDNLKVAIENVLYDLDNLDECIQITGRRDQLEMASMSREFGLQFCLREQAGVTAEVILKSSLETIAAEILETPGGPAGCELELRFAFTTKEPEACCHDIQEVMQENWPDQLILQHIHYIFGESPMSFHVSANIYFGRHVNEEQMHDIPVLCDRMIHVLNKLKEIHG</sequence>
<proteinExistence type="predicted"/>
<reference evidence="1" key="1">
    <citation type="submission" date="2024-05" db="EMBL/GenBank/DDBJ databases">
        <title>Draft genome assemblies of 36 bacteria isolated from hibernating arctic ground squirrels.</title>
        <authorList>
            <person name="McKee H."/>
            <person name="Mullen L."/>
            <person name="Drown D.M."/>
            <person name="Duddleston K.N."/>
        </authorList>
    </citation>
    <scope>NUCLEOTIDE SEQUENCE</scope>
    <source>
        <strain evidence="1">AN1007</strain>
    </source>
</reference>
<organism evidence="1">
    <name type="scientific">Paenibacillus sp. AN1007</name>
    <dbReference type="NCBI Taxonomy" id="3151385"/>
    <lineage>
        <taxon>Bacteria</taxon>
        <taxon>Bacillati</taxon>
        <taxon>Bacillota</taxon>
        <taxon>Bacilli</taxon>
        <taxon>Bacillales</taxon>
        <taxon>Paenibacillaceae</taxon>
        <taxon>Paenibacillus</taxon>
    </lineage>
</organism>
<accession>A0AAU8NDS4</accession>
<dbReference type="EMBL" id="CP159992">
    <property type="protein sequence ID" value="XCP95836.1"/>
    <property type="molecule type" value="Genomic_DNA"/>
</dbReference>